<feature type="non-terminal residue" evidence="1">
    <location>
        <position position="48"/>
    </location>
</feature>
<keyword evidence="2" id="KW-1185">Reference proteome</keyword>
<protein>
    <recommendedName>
        <fullName evidence="3">Zinc-finger of transposase IS204/IS1001/IS1096/IS1165</fullName>
    </recommendedName>
</protein>
<evidence type="ECO:0000313" key="2">
    <source>
        <dbReference type="Proteomes" id="UP000182975"/>
    </source>
</evidence>
<dbReference type="EMBL" id="FOEC01000020">
    <property type="protein sequence ID" value="SEP02492.1"/>
    <property type="molecule type" value="Genomic_DNA"/>
</dbReference>
<evidence type="ECO:0008006" key="3">
    <source>
        <dbReference type="Google" id="ProtNLM"/>
    </source>
</evidence>
<organism evidence="1 2">
    <name type="scientific">Denitrobacterium detoxificans</name>
    <dbReference type="NCBI Taxonomy" id="79604"/>
    <lineage>
        <taxon>Bacteria</taxon>
        <taxon>Bacillati</taxon>
        <taxon>Actinomycetota</taxon>
        <taxon>Coriobacteriia</taxon>
        <taxon>Eggerthellales</taxon>
        <taxon>Eggerthellaceae</taxon>
        <taxon>Denitrobacterium</taxon>
    </lineage>
</organism>
<dbReference type="AlphaFoldDB" id="A0A1H8UGX4"/>
<sequence>MKSLLLLALGLARTVVLGARIEAERIVVSVRPYKREQRRCPVCGRACD</sequence>
<accession>A0A1H8UGX4</accession>
<reference evidence="2" key="1">
    <citation type="submission" date="2016-10" db="EMBL/GenBank/DDBJ databases">
        <authorList>
            <person name="Varghese N."/>
        </authorList>
    </citation>
    <scope>NUCLEOTIDE SEQUENCE [LARGE SCALE GENOMIC DNA]</scope>
    <source>
        <strain evidence="2">DSM 21843</strain>
    </source>
</reference>
<name>A0A1H8UGX4_9ACTN</name>
<evidence type="ECO:0000313" key="1">
    <source>
        <dbReference type="EMBL" id="SEP02492.1"/>
    </source>
</evidence>
<dbReference type="Proteomes" id="UP000182975">
    <property type="component" value="Unassembled WGS sequence"/>
</dbReference>
<gene>
    <name evidence="1" type="ORF">SAMN02910314_01957</name>
</gene>
<proteinExistence type="predicted"/>